<dbReference type="EMBL" id="CAJVPW010036808">
    <property type="protein sequence ID" value="CAG8738498.1"/>
    <property type="molecule type" value="Genomic_DNA"/>
</dbReference>
<evidence type="ECO:0000313" key="2">
    <source>
        <dbReference type="Proteomes" id="UP000789366"/>
    </source>
</evidence>
<feature type="non-terminal residue" evidence="1">
    <location>
        <position position="1"/>
    </location>
</feature>
<organism evidence="1 2">
    <name type="scientific">Cetraspora pellucida</name>
    <dbReference type="NCBI Taxonomy" id="1433469"/>
    <lineage>
        <taxon>Eukaryota</taxon>
        <taxon>Fungi</taxon>
        <taxon>Fungi incertae sedis</taxon>
        <taxon>Mucoromycota</taxon>
        <taxon>Glomeromycotina</taxon>
        <taxon>Glomeromycetes</taxon>
        <taxon>Diversisporales</taxon>
        <taxon>Gigasporaceae</taxon>
        <taxon>Cetraspora</taxon>
    </lineage>
</organism>
<gene>
    <name evidence="1" type="ORF">SPELUC_LOCUS13615</name>
</gene>
<keyword evidence="2" id="KW-1185">Reference proteome</keyword>
<proteinExistence type="predicted"/>
<comment type="caution">
    <text evidence="1">The sequence shown here is derived from an EMBL/GenBank/DDBJ whole genome shotgun (WGS) entry which is preliminary data.</text>
</comment>
<name>A0ACA9Q9B8_9GLOM</name>
<dbReference type="Proteomes" id="UP000789366">
    <property type="component" value="Unassembled WGS sequence"/>
</dbReference>
<evidence type="ECO:0000313" key="1">
    <source>
        <dbReference type="EMBL" id="CAG8738498.1"/>
    </source>
</evidence>
<sequence>NEHSSNLYTEDDKTSPVTMKFTDFSSDEYISDHNESDDLYKLFFSFINKN</sequence>
<reference evidence="1" key="1">
    <citation type="submission" date="2021-06" db="EMBL/GenBank/DDBJ databases">
        <authorList>
            <person name="Kallberg Y."/>
            <person name="Tangrot J."/>
            <person name="Rosling A."/>
        </authorList>
    </citation>
    <scope>NUCLEOTIDE SEQUENCE</scope>
    <source>
        <strain evidence="1">28 12/20/2015</strain>
    </source>
</reference>
<protein>
    <submittedName>
        <fullName evidence="1">472_t:CDS:1</fullName>
    </submittedName>
</protein>
<accession>A0ACA9Q9B8</accession>